<evidence type="ECO:0000313" key="1">
    <source>
        <dbReference type="EMBL" id="OMO50380.1"/>
    </source>
</evidence>
<dbReference type="EMBL" id="AWUE01024574">
    <property type="protein sequence ID" value="OMO50380.1"/>
    <property type="molecule type" value="Genomic_DNA"/>
</dbReference>
<dbReference type="STRING" id="93759.A0A1R3FXB8"/>
<evidence type="ECO:0008006" key="3">
    <source>
        <dbReference type="Google" id="ProtNLM"/>
    </source>
</evidence>
<protein>
    <recommendedName>
        <fullName evidence="3">GAG-pre-integrase domain-containing protein</fullName>
    </recommendedName>
</protein>
<dbReference type="OrthoDB" id="1000646at2759"/>
<comment type="caution">
    <text evidence="1">The sequence shown here is derived from an EMBL/GenBank/DDBJ whole genome shotgun (WGS) entry which is preliminary data.</text>
</comment>
<organism evidence="1 2">
    <name type="scientific">Corchorus olitorius</name>
    <dbReference type="NCBI Taxonomy" id="93759"/>
    <lineage>
        <taxon>Eukaryota</taxon>
        <taxon>Viridiplantae</taxon>
        <taxon>Streptophyta</taxon>
        <taxon>Embryophyta</taxon>
        <taxon>Tracheophyta</taxon>
        <taxon>Spermatophyta</taxon>
        <taxon>Magnoliopsida</taxon>
        <taxon>eudicotyledons</taxon>
        <taxon>Gunneridae</taxon>
        <taxon>Pentapetalae</taxon>
        <taxon>rosids</taxon>
        <taxon>malvids</taxon>
        <taxon>Malvales</taxon>
        <taxon>Malvaceae</taxon>
        <taxon>Grewioideae</taxon>
        <taxon>Apeibeae</taxon>
        <taxon>Corchorus</taxon>
    </lineage>
</organism>
<dbReference type="Proteomes" id="UP000187203">
    <property type="component" value="Unassembled WGS sequence"/>
</dbReference>
<accession>A0A1R3FXB8</accession>
<sequence length="288" mass="32102">MLCLTIQNHKLQLSVKFAASQIILLWNAMNVSITPTNLIRYLNNLLLSPWDRESREVIAAGTRLDDLYVLQPKHVDTLKSHAQAFFSNRFRVVSSSVWHMRLGHPQASVVQFLEKIMSFTVPINQFAQSSISIDISEPQLSSLSQALSLPILPPYATSQPDANVQQRELLPQPVPLPETQIAPQPAQQRELLPQPVPLPETQIATQPASIPTPATVSCSTTRMQTRSQLGIVKPNPKYFMSTVSVPSEPKSVKEALVHPGWKKAMAEEMTALHQNQTWTLVPSQRVNA</sequence>
<reference evidence="2" key="1">
    <citation type="submission" date="2013-09" db="EMBL/GenBank/DDBJ databases">
        <title>Corchorus olitorius genome sequencing.</title>
        <authorList>
            <person name="Alam M."/>
            <person name="Haque M.S."/>
            <person name="Islam M.S."/>
            <person name="Emdad E.M."/>
            <person name="Islam M.M."/>
            <person name="Ahmed B."/>
            <person name="Halim A."/>
            <person name="Hossen Q.M.M."/>
            <person name="Hossain M.Z."/>
            <person name="Ahmed R."/>
            <person name="Khan M.M."/>
            <person name="Islam R."/>
            <person name="Rashid M.M."/>
            <person name="Khan S.A."/>
            <person name="Rahman M.S."/>
            <person name="Alam M."/>
            <person name="Yahiya A.S."/>
            <person name="Khan M.S."/>
            <person name="Azam M.S."/>
            <person name="Haque T."/>
            <person name="Lashkar M.Z.H."/>
            <person name="Akhand A.I."/>
            <person name="Morshed G."/>
            <person name="Roy S."/>
            <person name="Uddin K.S."/>
            <person name="Rabeya T."/>
            <person name="Hossain A.S."/>
            <person name="Chowdhury A."/>
            <person name="Snigdha A.R."/>
            <person name="Mortoza M.S."/>
            <person name="Matin S.A."/>
            <person name="Hoque S.M.E."/>
            <person name="Islam M.K."/>
            <person name="Roy D.K."/>
            <person name="Haider R."/>
            <person name="Moosa M.M."/>
            <person name="Elias S.M."/>
            <person name="Hasan A.M."/>
            <person name="Jahan S."/>
            <person name="Shafiuddin M."/>
            <person name="Mahmood N."/>
            <person name="Shommy N.S."/>
        </authorList>
    </citation>
    <scope>NUCLEOTIDE SEQUENCE [LARGE SCALE GENOMIC DNA]</scope>
    <source>
        <strain evidence="2">cv. O-4</strain>
    </source>
</reference>
<evidence type="ECO:0000313" key="2">
    <source>
        <dbReference type="Proteomes" id="UP000187203"/>
    </source>
</evidence>
<proteinExistence type="predicted"/>
<keyword evidence="2" id="KW-1185">Reference proteome</keyword>
<name>A0A1R3FXB8_9ROSI</name>
<dbReference type="AlphaFoldDB" id="A0A1R3FXB8"/>
<gene>
    <name evidence="1" type="ORF">COLO4_38093</name>
</gene>